<reference evidence="1 2" key="1">
    <citation type="journal article" date="2020" name="ISME J.">
        <title>Uncovering the hidden diversity of litter-decomposition mechanisms in mushroom-forming fungi.</title>
        <authorList>
            <person name="Floudas D."/>
            <person name="Bentzer J."/>
            <person name="Ahren D."/>
            <person name="Johansson T."/>
            <person name="Persson P."/>
            <person name="Tunlid A."/>
        </authorList>
    </citation>
    <scope>NUCLEOTIDE SEQUENCE [LARGE SCALE GENOMIC DNA]</scope>
    <source>
        <strain evidence="1 2">CBS 101986</strain>
    </source>
</reference>
<comment type="caution">
    <text evidence="1">The sequence shown here is derived from an EMBL/GenBank/DDBJ whole genome shotgun (WGS) entry which is preliminary data.</text>
</comment>
<organism evidence="1 2">
    <name type="scientific">Psilocybe cf. subviscida</name>
    <dbReference type="NCBI Taxonomy" id="2480587"/>
    <lineage>
        <taxon>Eukaryota</taxon>
        <taxon>Fungi</taxon>
        <taxon>Dikarya</taxon>
        <taxon>Basidiomycota</taxon>
        <taxon>Agaricomycotina</taxon>
        <taxon>Agaricomycetes</taxon>
        <taxon>Agaricomycetidae</taxon>
        <taxon>Agaricales</taxon>
        <taxon>Agaricineae</taxon>
        <taxon>Strophariaceae</taxon>
        <taxon>Psilocybe</taxon>
    </lineage>
</organism>
<dbReference type="AlphaFoldDB" id="A0A8H5F5E6"/>
<dbReference type="EMBL" id="JAACJJ010000016">
    <property type="protein sequence ID" value="KAF5324311.1"/>
    <property type="molecule type" value="Genomic_DNA"/>
</dbReference>
<proteinExistence type="predicted"/>
<name>A0A8H5F5E6_9AGAR</name>
<evidence type="ECO:0000313" key="1">
    <source>
        <dbReference type="EMBL" id="KAF5324311.1"/>
    </source>
</evidence>
<protein>
    <submittedName>
        <fullName evidence="1">Uncharacterized protein</fullName>
    </submittedName>
</protein>
<gene>
    <name evidence="1" type="ORF">D9619_011292</name>
</gene>
<dbReference type="Proteomes" id="UP000567179">
    <property type="component" value="Unassembled WGS sequence"/>
</dbReference>
<sequence>MSLGIINGESIGVLVRGLKSLLLHPMPSFFSRFKNKPYAGRQAIPSNPSGKVQNADKHDNEPLVQVVFSTAAQANFEEDIILHLGTEGISERVTTQIGIKDASGANIRRGFYGAGSPTLAKEIAEINLRRQIALDAMRMDLERERLRLQPRHLLQQGSNAELELALR</sequence>
<keyword evidence="2" id="KW-1185">Reference proteome</keyword>
<evidence type="ECO:0000313" key="2">
    <source>
        <dbReference type="Proteomes" id="UP000567179"/>
    </source>
</evidence>
<accession>A0A8H5F5E6</accession>